<name>A0A420J6N0_9PEZI</name>
<sequence length="111" mass="12677">MKKKLKSIEQFTNKSSKEFLPTPKTTPSSTTDNLQQSEISRQTSSPMQASQNIESNNPQNLTTTRPRFFGKYSAYTSLEINSPIGAFHAPFQISFQNSKKLLNLKKNRKYE</sequence>
<gene>
    <name evidence="2" type="ORF">GcC1_014013</name>
</gene>
<dbReference type="EMBL" id="MCBR01001500">
    <property type="protein sequence ID" value="RKF82440.1"/>
    <property type="molecule type" value="Genomic_DNA"/>
</dbReference>
<comment type="caution">
    <text evidence="2">The sequence shown here is derived from an EMBL/GenBank/DDBJ whole genome shotgun (WGS) entry which is preliminary data.</text>
</comment>
<evidence type="ECO:0000313" key="3">
    <source>
        <dbReference type="Proteomes" id="UP000285405"/>
    </source>
</evidence>
<accession>A0A420J6N0</accession>
<feature type="region of interest" description="Disordered" evidence="1">
    <location>
        <begin position="12"/>
        <end position="65"/>
    </location>
</feature>
<evidence type="ECO:0000256" key="1">
    <source>
        <dbReference type="SAM" id="MobiDB-lite"/>
    </source>
</evidence>
<dbReference type="AlphaFoldDB" id="A0A420J6N0"/>
<dbReference type="Proteomes" id="UP000285405">
    <property type="component" value="Unassembled WGS sequence"/>
</dbReference>
<feature type="compositionally biased region" description="Low complexity" evidence="1">
    <location>
        <begin position="21"/>
        <end position="31"/>
    </location>
</feature>
<proteinExistence type="predicted"/>
<protein>
    <submittedName>
        <fullName evidence="2">Uncharacterized protein</fullName>
    </submittedName>
</protein>
<feature type="compositionally biased region" description="Polar residues" evidence="1">
    <location>
        <begin position="32"/>
        <end position="65"/>
    </location>
</feature>
<reference evidence="2 3" key="1">
    <citation type="journal article" date="2018" name="BMC Genomics">
        <title>Comparative genome analyses reveal sequence features reflecting distinct modes of host-adaptation between dicot and monocot powdery mildew.</title>
        <authorList>
            <person name="Wu Y."/>
            <person name="Ma X."/>
            <person name="Pan Z."/>
            <person name="Kale S.D."/>
            <person name="Song Y."/>
            <person name="King H."/>
            <person name="Zhang Q."/>
            <person name="Presley C."/>
            <person name="Deng X."/>
            <person name="Wei C.I."/>
            <person name="Xiao S."/>
        </authorList>
    </citation>
    <scope>NUCLEOTIDE SEQUENCE [LARGE SCALE GENOMIC DNA]</scope>
    <source>
        <strain evidence="2">UCSC1</strain>
    </source>
</reference>
<organism evidence="2 3">
    <name type="scientific">Golovinomyces cichoracearum</name>
    <dbReference type="NCBI Taxonomy" id="62708"/>
    <lineage>
        <taxon>Eukaryota</taxon>
        <taxon>Fungi</taxon>
        <taxon>Dikarya</taxon>
        <taxon>Ascomycota</taxon>
        <taxon>Pezizomycotina</taxon>
        <taxon>Leotiomycetes</taxon>
        <taxon>Erysiphales</taxon>
        <taxon>Erysiphaceae</taxon>
        <taxon>Golovinomyces</taxon>
    </lineage>
</organism>
<evidence type="ECO:0000313" key="2">
    <source>
        <dbReference type="EMBL" id="RKF82440.1"/>
    </source>
</evidence>